<comment type="caution">
    <text evidence="1">The sequence shown here is derived from an EMBL/GenBank/DDBJ whole genome shotgun (WGS) entry which is preliminary data.</text>
</comment>
<dbReference type="Proteomes" id="UP000446658">
    <property type="component" value="Unassembled WGS sequence"/>
</dbReference>
<accession>A0A844GE47</accession>
<dbReference type="AlphaFoldDB" id="A0A844GE47"/>
<protein>
    <submittedName>
        <fullName evidence="1">Uncharacterized protein</fullName>
    </submittedName>
</protein>
<dbReference type="EMBL" id="WLYX01000001">
    <property type="protein sequence ID" value="MTD33014.1"/>
    <property type="molecule type" value="Genomic_DNA"/>
</dbReference>
<evidence type="ECO:0000313" key="1">
    <source>
        <dbReference type="EMBL" id="MTD33014.1"/>
    </source>
</evidence>
<name>A0A844GE47_9NEIS</name>
<dbReference type="RefSeq" id="WP_230369696.1">
    <property type="nucleotide sequence ID" value="NZ_WLYX01000001.1"/>
</dbReference>
<evidence type="ECO:0000313" key="2">
    <source>
        <dbReference type="Proteomes" id="UP000446658"/>
    </source>
</evidence>
<organism evidence="1 2">
    <name type="scientific">Paludibacterium denitrificans</name>
    <dbReference type="NCBI Taxonomy" id="2675226"/>
    <lineage>
        <taxon>Bacteria</taxon>
        <taxon>Pseudomonadati</taxon>
        <taxon>Pseudomonadota</taxon>
        <taxon>Betaproteobacteria</taxon>
        <taxon>Neisseriales</taxon>
        <taxon>Chromobacteriaceae</taxon>
        <taxon>Paludibacterium</taxon>
    </lineage>
</organism>
<proteinExistence type="predicted"/>
<sequence>MLIFLLIIAVSLIALVGWIVLSQRQQKQALTVIDSRIYAMHTQGKAIEPLEHSTGQSFGKLLRAARGDRSAVEKWITAEQYRGAQPLTRDEAIDLLAHRLDASRH</sequence>
<keyword evidence="2" id="KW-1185">Reference proteome</keyword>
<gene>
    <name evidence="1" type="ORF">GKE73_06810</name>
</gene>
<reference evidence="1 2" key="1">
    <citation type="submission" date="2019-11" db="EMBL/GenBank/DDBJ databases">
        <title>Draft genome sequence of Paludibacterium sp. dN18-1.</title>
        <authorList>
            <person name="Im W.-T."/>
        </authorList>
    </citation>
    <scope>NUCLEOTIDE SEQUENCE [LARGE SCALE GENOMIC DNA]</scope>
    <source>
        <strain evidence="2">dN 18-1</strain>
    </source>
</reference>